<proteinExistence type="inferred from homology"/>
<dbReference type="AlphaFoldDB" id="A0A0G0AHS4"/>
<evidence type="ECO:0000313" key="3">
    <source>
        <dbReference type="EMBL" id="KKP50751.1"/>
    </source>
</evidence>
<comment type="function">
    <text evidence="2">Required for morphogenesis under gluconeogenic growth conditions.</text>
</comment>
<dbReference type="PANTHER" id="PTHR30135">
    <property type="entry name" value="UNCHARACTERIZED PROTEIN YVCK-RELATED"/>
    <property type="match status" value="1"/>
</dbReference>
<comment type="similarity">
    <text evidence="2">Belongs to the gluconeogenesis factor family.</text>
</comment>
<name>A0A0G0AHS4_9BACT</name>
<evidence type="ECO:0000313" key="4">
    <source>
        <dbReference type="Proteomes" id="UP000034045"/>
    </source>
</evidence>
<gene>
    <name evidence="3" type="ORF">UR42_C0023G0002</name>
</gene>
<dbReference type="NCBIfam" id="TIGR01826">
    <property type="entry name" value="CofD_related"/>
    <property type="match status" value="1"/>
</dbReference>
<dbReference type="Pfam" id="PF01933">
    <property type="entry name" value="CofD"/>
    <property type="match status" value="1"/>
</dbReference>
<dbReference type="InterPro" id="IPR038136">
    <property type="entry name" value="CofD-like_dom_sf"/>
</dbReference>
<dbReference type="InterPro" id="IPR010119">
    <property type="entry name" value="Gluconeogen_factor"/>
</dbReference>
<protein>
    <recommendedName>
        <fullName evidence="2">Putative gluconeogenesis factor</fullName>
    </recommendedName>
</protein>
<sequence>MKKITVIGGGTGTFVVLSGLKKYPLDLSVVVTMMDSGGSTGRLRDQLGILPPGDLRQCLVALSDAPLLWRKLFLYRFEKGDLEGHNFGNIFLAALEKVSSSYDEAIETVAYVLKTKGKVIPVTLNKLHLVAEYENGKKVTGEGLIDENHGEKSRIKTAYLEPQGKANSKAIKSIEESGYIVIGPGDLYTSIIPVLLVNDVKEAMKKSRAKIIFIMNLMTKSGQTTNYKASDHVKDLVKYLGREPDYILINNGTIASEVLASYERYNEVKVVNDLGGNGYKIIEKDLVDVKKVEKNSSDILYRSILRHDSEKVAETLVNIFDKV</sequence>
<comment type="subcellular location">
    <subcellularLocation>
        <location evidence="2">Cytoplasm</location>
    </subcellularLocation>
</comment>
<dbReference type="InterPro" id="IPR002882">
    <property type="entry name" value="CofD"/>
</dbReference>
<reference evidence="3 4" key="1">
    <citation type="journal article" date="2015" name="Nature">
        <title>rRNA introns, odd ribosomes, and small enigmatic genomes across a large radiation of phyla.</title>
        <authorList>
            <person name="Brown C.T."/>
            <person name="Hug L.A."/>
            <person name="Thomas B.C."/>
            <person name="Sharon I."/>
            <person name="Castelle C.J."/>
            <person name="Singh A."/>
            <person name="Wilkins M.J."/>
            <person name="Williams K.H."/>
            <person name="Banfield J.F."/>
        </authorList>
    </citation>
    <scope>NUCLEOTIDE SEQUENCE [LARGE SCALE GENOMIC DNA]</scope>
</reference>
<evidence type="ECO:0000256" key="2">
    <source>
        <dbReference type="HAMAP-Rule" id="MF_00973"/>
    </source>
</evidence>
<dbReference type="GO" id="GO:0008360">
    <property type="term" value="P:regulation of cell shape"/>
    <property type="evidence" value="ECO:0007669"/>
    <property type="project" value="UniProtKB-UniRule"/>
</dbReference>
<dbReference type="PANTHER" id="PTHR30135:SF3">
    <property type="entry name" value="GLUCONEOGENESIS FACTOR-RELATED"/>
    <property type="match status" value="1"/>
</dbReference>
<keyword evidence="1 2" id="KW-0963">Cytoplasm</keyword>
<dbReference type="Gene3D" id="3.40.50.10680">
    <property type="entry name" value="CofD-like domains"/>
    <property type="match status" value="1"/>
</dbReference>
<dbReference type="GO" id="GO:0043743">
    <property type="term" value="F:LPPG:FO 2-phospho-L-lactate transferase activity"/>
    <property type="evidence" value="ECO:0007669"/>
    <property type="project" value="InterPro"/>
</dbReference>
<dbReference type="HAMAP" id="MF_00973">
    <property type="entry name" value="Gluconeogen_factor"/>
    <property type="match status" value="1"/>
</dbReference>
<accession>A0A0G0AHS4</accession>
<dbReference type="Proteomes" id="UP000034045">
    <property type="component" value="Unassembled WGS sequence"/>
</dbReference>
<dbReference type="SUPFAM" id="SSF142338">
    <property type="entry name" value="CofD-like"/>
    <property type="match status" value="1"/>
</dbReference>
<dbReference type="CDD" id="cd07187">
    <property type="entry name" value="YvcK_like"/>
    <property type="match status" value="1"/>
</dbReference>
<dbReference type="GO" id="GO:0005737">
    <property type="term" value="C:cytoplasm"/>
    <property type="evidence" value="ECO:0007669"/>
    <property type="project" value="UniProtKB-SubCell"/>
</dbReference>
<organism evidence="3 4">
    <name type="scientific">Candidatus Roizmanbacteria bacterium GW2011_GWA2_33_33</name>
    <dbReference type="NCBI Taxonomy" id="1618476"/>
    <lineage>
        <taxon>Bacteria</taxon>
        <taxon>Candidatus Roizmaniibacteriota</taxon>
    </lineage>
</organism>
<dbReference type="EMBL" id="LBPD01000023">
    <property type="protein sequence ID" value="KKP50751.1"/>
    <property type="molecule type" value="Genomic_DNA"/>
</dbReference>
<evidence type="ECO:0000256" key="1">
    <source>
        <dbReference type="ARBA" id="ARBA00022490"/>
    </source>
</evidence>
<comment type="caution">
    <text evidence="3">The sequence shown here is derived from an EMBL/GenBank/DDBJ whole genome shotgun (WGS) entry which is preliminary data.</text>
</comment>